<evidence type="ECO:0008006" key="3">
    <source>
        <dbReference type="Google" id="ProtNLM"/>
    </source>
</evidence>
<accession>A0AAV5TQ11</accession>
<evidence type="ECO:0000313" key="1">
    <source>
        <dbReference type="EMBL" id="GMS96272.1"/>
    </source>
</evidence>
<comment type="caution">
    <text evidence="1">The sequence shown here is derived from an EMBL/GenBank/DDBJ whole genome shotgun (WGS) entry which is preliminary data.</text>
</comment>
<feature type="non-terminal residue" evidence="1">
    <location>
        <position position="139"/>
    </location>
</feature>
<sequence length="139" mass="15322">MAMYSNSRGEVVIGSVYLIHTGGRSLTIGMASRFLVLLTHEIGQILCRLEDSLECLSSLIDGPFVSLCSLLLRPHPLLYGISSLLQLINLRIELIPFCSQLSHLLVRLSLDVAHAIQILGDIIELGTTGRTRRHSKAFL</sequence>
<organism evidence="1 2">
    <name type="scientific">Pristionchus entomophagus</name>
    <dbReference type="NCBI Taxonomy" id="358040"/>
    <lineage>
        <taxon>Eukaryota</taxon>
        <taxon>Metazoa</taxon>
        <taxon>Ecdysozoa</taxon>
        <taxon>Nematoda</taxon>
        <taxon>Chromadorea</taxon>
        <taxon>Rhabditida</taxon>
        <taxon>Rhabditina</taxon>
        <taxon>Diplogasteromorpha</taxon>
        <taxon>Diplogasteroidea</taxon>
        <taxon>Neodiplogasteridae</taxon>
        <taxon>Pristionchus</taxon>
    </lineage>
</organism>
<gene>
    <name evidence="1" type="ORF">PENTCL1PPCAC_18447</name>
</gene>
<name>A0AAV5TQ11_9BILA</name>
<dbReference type="AlphaFoldDB" id="A0AAV5TQ11"/>
<proteinExistence type="predicted"/>
<dbReference type="Proteomes" id="UP001432027">
    <property type="component" value="Unassembled WGS sequence"/>
</dbReference>
<protein>
    <recommendedName>
        <fullName evidence="3">G protein-coupled receptor</fullName>
    </recommendedName>
</protein>
<evidence type="ECO:0000313" key="2">
    <source>
        <dbReference type="Proteomes" id="UP001432027"/>
    </source>
</evidence>
<reference evidence="1" key="1">
    <citation type="submission" date="2023-10" db="EMBL/GenBank/DDBJ databases">
        <title>Genome assembly of Pristionchus species.</title>
        <authorList>
            <person name="Yoshida K."/>
            <person name="Sommer R.J."/>
        </authorList>
    </citation>
    <scope>NUCLEOTIDE SEQUENCE</scope>
    <source>
        <strain evidence="1">RS0144</strain>
    </source>
</reference>
<dbReference type="EMBL" id="BTSX01000004">
    <property type="protein sequence ID" value="GMS96272.1"/>
    <property type="molecule type" value="Genomic_DNA"/>
</dbReference>
<keyword evidence="2" id="KW-1185">Reference proteome</keyword>